<dbReference type="Proteomes" id="UP001198163">
    <property type="component" value="Unassembled WGS sequence"/>
</dbReference>
<dbReference type="SUPFAM" id="SSF53850">
    <property type="entry name" value="Periplasmic binding protein-like II"/>
    <property type="match status" value="1"/>
</dbReference>
<dbReference type="AlphaFoldDB" id="A0AAE3EKS6"/>
<dbReference type="Gene3D" id="3.40.190.10">
    <property type="entry name" value="Periplasmic binding protein-like II"/>
    <property type="match status" value="2"/>
</dbReference>
<dbReference type="InterPro" id="IPR050811">
    <property type="entry name" value="Phosphate_ABC_transporter"/>
</dbReference>
<dbReference type="NCBIfam" id="TIGR02136">
    <property type="entry name" value="ptsS_2"/>
    <property type="match status" value="1"/>
</dbReference>
<feature type="domain" description="PBP" evidence="5">
    <location>
        <begin position="47"/>
        <end position="294"/>
    </location>
</feature>
<dbReference type="EMBL" id="JAINWA010000003">
    <property type="protein sequence ID" value="MCD1655701.1"/>
    <property type="molecule type" value="Genomic_DNA"/>
</dbReference>
<sequence>MKRSIALTALVLTAAFAVAQSSAGKFPWLDKMSDDPDKMLPGVDPTKVTGNIVTSGSSTVFPLSEAVTELFVKEGYTGQISIDSIGSGGGLERFGKGELDVANASRGIKASEIEKATASYGSDPIEIRVGTDALAVCVSSKNTFAKDVTKEELAKIFSDAVYWSDVRASWPKKEIKRYIPGTDSGTFDYFTEEIFKKKKEPILGAKNLQMSEDDNVLVQGISGSEYAVGFFGYAYFNENKSRLKALSIGGVVPNQESVDKATYPLARPLFMYVTGKTLNDKPQVAAFINFYLSNVNRVIKRVGYFPAPAADLKKAKQAWLDATKGRY</sequence>
<protein>
    <recommendedName>
        <fullName evidence="4">Phosphate-binding protein</fullName>
    </recommendedName>
</protein>
<comment type="function">
    <text evidence="4">Involved in the system for phosphate transport across the cytoplasmic membrane.</text>
</comment>
<dbReference type="GO" id="GO:0042301">
    <property type="term" value="F:phosphate ion binding"/>
    <property type="evidence" value="ECO:0007669"/>
    <property type="project" value="UniProtKB-UniRule"/>
</dbReference>
<dbReference type="PANTHER" id="PTHR30570">
    <property type="entry name" value="PERIPLASMIC PHOSPHATE BINDING COMPONENT OF PHOSPHATE ABC TRANSPORTER"/>
    <property type="match status" value="1"/>
</dbReference>
<dbReference type="Pfam" id="PF12849">
    <property type="entry name" value="PBP_like_2"/>
    <property type="match status" value="1"/>
</dbReference>
<evidence type="ECO:0000313" key="6">
    <source>
        <dbReference type="EMBL" id="MCD1655701.1"/>
    </source>
</evidence>
<dbReference type="PANTHER" id="PTHR30570:SF1">
    <property type="entry name" value="PHOSPHATE-BINDING PROTEIN PSTS"/>
    <property type="match status" value="1"/>
</dbReference>
<evidence type="ECO:0000259" key="5">
    <source>
        <dbReference type="Pfam" id="PF12849"/>
    </source>
</evidence>
<dbReference type="InterPro" id="IPR024370">
    <property type="entry name" value="PBP_domain"/>
</dbReference>
<comment type="similarity">
    <text evidence="1 4">Belongs to the PstS family.</text>
</comment>
<dbReference type="InterPro" id="IPR011862">
    <property type="entry name" value="Phos-bd"/>
</dbReference>
<feature type="chain" id="PRO_5041773380" description="Phosphate-binding protein" evidence="4">
    <location>
        <begin position="20"/>
        <end position="327"/>
    </location>
</feature>
<keyword evidence="4" id="KW-0592">Phosphate transport</keyword>
<keyword evidence="7" id="KW-1185">Reference proteome</keyword>
<comment type="caution">
    <text evidence="6">The sequence shown here is derived from an EMBL/GenBank/DDBJ whole genome shotgun (WGS) entry which is preliminary data.</text>
</comment>
<feature type="signal peptide" evidence="4">
    <location>
        <begin position="1"/>
        <end position="19"/>
    </location>
</feature>
<evidence type="ECO:0000313" key="7">
    <source>
        <dbReference type="Proteomes" id="UP001198163"/>
    </source>
</evidence>
<name>A0AAE3EKS6_9SPIR</name>
<dbReference type="RefSeq" id="WP_230757353.1">
    <property type="nucleotide sequence ID" value="NZ_JAINWA010000003.1"/>
</dbReference>
<evidence type="ECO:0000256" key="3">
    <source>
        <dbReference type="ARBA" id="ARBA00022729"/>
    </source>
</evidence>
<evidence type="ECO:0000256" key="2">
    <source>
        <dbReference type="ARBA" id="ARBA00022448"/>
    </source>
</evidence>
<keyword evidence="2 4" id="KW-0813">Transport</keyword>
<dbReference type="CDD" id="cd13654">
    <property type="entry name" value="PBP2_phosphate_like_2"/>
    <property type="match status" value="1"/>
</dbReference>
<proteinExistence type="inferred from homology"/>
<accession>A0AAE3EKS6</accession>
<reference evidence="6" key="1">
    <citation type="submission" date="2021-08" db="EMBL/GenBank/DDBJ databases">
        <title>Comparative analyses of Brucepasteria parasyntrophica and Teretinema zuelzerae.</title>
        <authorList>
            <person name="Song Y."/>
            <person name="Brune A."/>
        </authorList>
    </citation>
    <scope>NUCLEOTIDE SEQUENCE</scope>
    <source>
        <strain evidence="6">DSM 1903</strain>
    </source>
</reference>
<keyword evidence="3 4" id="KW-0732">Signal</keyword>
<dbReference type="GO" id="GO:0006817">
    <property type="term" value="P:phosphate ion transport"/>
    <property type="evidence" value="ECO:0007669"/>
    <property type="project" value="UniProtKB-UniRule"/>
</dbReference>
<evidence type="ECO:0000256" key="4">
    <source>
        <dbReference type="RuleBase" id="RU367119"/>
    </source>
</evidence>
<evidence type="ECO:0000256" key="1">
    <source>
        <dbReference type="ARBA" id="ARBA00008725"/>
    </source>
</evidence>
<organism evidence="6 7">
    <name type="scientific">Teretinema zuelzerae</name>
    <dbReference type="NCBI Taxonomy" id="156"/>
    <lineage>
        <taxon>Bacteria</taxon>
        <taxon>Pseudomonadati</taxon>
        <taxon>Spirochaetota</taxon>
        <taxon>Spirochaetia</taxon>
        <taxon>Spirochaetales</taxon>
        <taxon>Treponemataceae</taxon>
        <taxon>Teretinema</taxon>
    </lineage>
</organism>
<gene>
    <name evidence="6" type="ORF">K7J14_13470</name>
</gene>